<evidence type="ECO:0000256" key="3">
    <source>
        <dbReference type="ARBA" id="ARBA00022795"/>
    </source>
</evidence>
<dbReference type="Proteomes" id="UP000282529">
    <property type="component" value="Unassembled WGS sequence"/>
</dbReference>
<dbReference type="EMBL" id="RQPI01000010">
    <property type="protein sequence ID" value="RQW10065.1"/>
    <property type="molecule type" value="Genomic_DNA"/>
</dbReference>
<keyword evidence="8" id="KW-0282">Flagellum</keyword>
<evidence type="ECO:0000256" key="7">
    <source>
        <dbReference type="ARBA" id="ARBA00093797"/>
    </source>
</evidence>
<evidence type="ECO:0000256" key="1">
    <source>
        <dbReference type="ARBA" id="ARBA00004514"/>
    </source>
</evidence>
<keyword evidence="4" id="KW-0143">Chaperone</keyword>
<evidence type="ECO:0000256" key="4">
    <source>
        <dbReference type="ARBA" id="ARBA00023186"/>
    </source>
</evidence>
<dbReference type="AlphaFoldDB" id="A0A3N9P2Q1"/>
<keyword evidence="8" id="KW-0969">Cilium</keyword>
<gene>
    <name evidence="8" type="ORF">EH198_16670</name>
</gene>
<evidence type="ECO:0000256" key="5">
    <source>
        <dbReference type="ARBA" id="ARBA00093765"/>
    </source>
</evidence>
<keyword evidence="3" id="KW-1005">Bacterial flagellum biogenesis</keyword>
<accession>A0A3N9P2Q1</accession>
<keyword evidence="9" id="KW-1185">Reference proteome</keyword>
<comment type="similarity">
    <text evidence="6">Belongs to the bacillales FliT family.</text>
</comment>
<comment type="function">
    <text evidence="5">May act as an export chaperone for the filament capping protein FliD.</text>
</comment>
<organism evidence="8 9">
    <name type="scientific">Paenibacillus rhizophilus</name>
    <dbReference type="NCBI Taxonomy" id="1850366"/>
    <lineage>
        <taxon>Bacteria</taxon>
        <taxon>Bacillati</taxon>
        <taxon>Bacillota</taxon>
        <taxon>Bacilli</taxon>
        <taxon>Bacillales</taxon>
        <taxon>Paenibacillaceae</taxon>
        <taxon>Paenibacillus</taxon>
    </lineage>
</organism>
<dbReference type="Gene3D" id="1.20.58.380">
    <property type="entry name" value="Flagellar protein flit"/>
    <property type="match status" value="1"/>
</dbReference>
<evidence type="ECO:0000256" key="2">
    <source>
        <dbReference type="ARBA" id="ARBA00022490"/>
    </source>
</evidence>
<dbReference type="RefSeq" id="WP_124696646.1">
    <property type="nucleotide sequence ID" value="NZ_JBHUFE010000036.1"/>
</dbReference>
<name>A0A3N9P2Q1_9BACL</name>
<proteinExistence type="inferred from homology"/>
<reference evidence="8 9" key="1">
    <citation type="submission" date="2018-11" db="EMBL/GenBank/DDBJ databases">
        <title>Genome sequence of strain 7197.</title>
        <authorList>
            <person name="Gao J."/>
            <person name="Sun J."/>
        </authorList>
    </citation>
    <scope>NUCLEOTIDE SEQUENCE [LARGE SCALE GENOMIC DNA]</scope>
    <source>
        <strain evidence="8 9">7197</strain>
    </source>
</reference>
<protein>
    <recommendedName>
        <fullName evidence="7">Flagellar protein FliT</fullName>
    </recommendedName>
</protein>
<dbReference type="Pfam" id="PF05400">
    <property type="entry name" value="FliT"/>
    <property type="match status" value="1"/>
</dbReference>
<evidence type="ECO:0000313" key="8">
    <source>
        <dbReference type="EMBL" id="RQW10065.1"/>
    </source>
</evidence>
<comment type="subcellular location">
    <subcellularLocation>
        <location evidence="1">Cytoplasm</location>
        <location evidence="1">Cytosol</location>
    </subcellularLocation>
</comment>
<comment type="caution">
    <text evidence="8">The sequence shown here is derived from an EMBL/GenBank/DDBJ whole genome shotgun (WGS) entry which is preliminary data.</text>
</comment>
<sequence length="113" mass="12833">MDSLISELGRLTDSMLTRLPEAPYEELTAFVEKRQNLVDNIGKQIVENHQSLTESQKLAIRSILEHDGAILARMNAHRLEAQDGLHKRNMAKAQRSAYEAGYTPDSILMDRKK</sequence>
<keyword evidence="8" id="KW-0966">Cell projection</keyword>
<evidence type="ECO:0000313" key="9">
    <source>
        <dbReference type="Proteomes" id="UP000282529"/>
    </source>
</evidence>
<evidence type="ECO:0000256" key="6">
    <source>
        <dbReference type="ARBA" id="ARBA00093785"/>
    </source>
</evidence>
<keyword evidence="2" id="KW-0963">Cytoplasm</keyword>
<dbReference type="InterPro" id="IPR008622">
    <property type="entry name" value="FliT"/>
</dbReference>